<organism evidence="2 3">
    <name type="scientific">Haloarcula limicola</name>
    <dbReference type="NCBI Taxonomy" id="1429915"/>
    <lineage>
        <taxon>Archaea</taxon>
        <taxon>Methanobacteriati</taxon>
        <taxon>Methanobacteriota</taxon>
        <taxon>Stenosarchaea group</taxon>
        <taxon>Halobacteria</taxon>
        <taxon>Halobacteriales</taxon>
        <taxon>Haloarculaceae</taxon>
        <taxon>Haloarcula</taxon>
    </lineage>
</organism>
<evidence type="ECO:0000313" key="3">
    <source>
        <dbReference type="Proteomes" id="UP000766550"/>
    </source>
</evidence>
<proteinExistence type="predicted"/>
<reference evidence="2 3" key="1">
    <citation type="submission" date="2021-06" db="EMBL/GenBank/DDBJ databases">
        <title>New haloarchaea isolates fom saline soil.</title>
        <authorList>
            <person name="Duran-Viseras A."/>
            <person name="Sanchez-Porro C.S."/>
            <person name="Ventosa A."/>
        </authorList>
    </citation>
    <scope>NUCLEOTIDE SEQUENCE [LARGE SCALE GENOMIC DNA]</scope>
    <source>
        <strain evidence="2 3">JCM 183640</strain>
    </source>
</reference>
<dbReference type="EMBL" id="JAHQXF010000001">
    <property type="protein sequence ID" value="MBV0924447.1"/>
    <property type="molecule type" value="Genomic_DNA"/>
</dbReference>
<evidence type="ECO:0000256" key="1">
    <source>
        <dbReference type="SAM" id="MobiDB-lite"/>
    </source>
</evidence>
<dbReference type="Proteomes" id="UP000766550">
    <property type="component" value="Unassembled WGS sequence"/>
</dbReference>
<evidence type="ECO:0000313" key="2">
    <source>
        <dbReference type="EMBL" id="MBV0924447.1"/>
    </source>
</evidence>
<sequence>MDSDTRHSVAAPTETMTNAHQTHDETDAEADEPTTDHLDDVEDGCGCTEIWEHMSETREAAADDD</sequence>
<dbReference type="OrthoDB" id="330977at2157"/>
<accession>A0A8J8C3L5</accession>
<keyword evidence="3" id="KW-1185">Reference proteome</keyword>
<protein>
    <submittedName>
        <fullName evidence="2">Uncharacterized protein</fullName>
    </submittedName>
</protein>
<gene>
    <name evidence="2" type="ORF">KTS45_09555</name>
</gene>
<dbReference type="AlphaFoldDB" id="A0A8J8C3L5"/>
<dbReference type="RefSeq" id="WP_162315766.1">
    <property type="nucleotide sequence ID" value="NZ_JAHQXF010000001.1"/>
</dbReference>
<name>A0A8J8C3L5_9EURY</name>
<feature type="region of interest" description="Disordered" evidence="1">
    <location>
        <begin position="1"/>
        <end position="42"/>
    </location>
</feature>
<comment type="caution">
    <text evidence="2">The sequence shown here is derived from an EMBL/GenBank/DDBJ whole genome shotgun (WGS) entry which is preliminary data.</text>
</comment>
<feature type="compositionally biased region" description="Acidic residues" evidence="1">
    <location>
        <begin position="26"/>
        <end position="42"/>
    </location>
</feature>